<organism evidence="3">
    <name type="scientific">Nippostrongylus brasiliensis</name>
    <name type="common">Rat hookworm</name>
    <dbReference type="NCBI Taxonomy" id="27835"/>
    <lineage>
        <taxon>Eukaryota</taxon>
        <taxon>Metazoa</taxon>
        <taxon>Ecdysozoa</taxon>
        <taxon>Nematoda</taxon>
        <taxon>Chromadorea</taxon>
        <taxon>Rhabditida</taxon>
        <taxon>Rhabditina</taxon>
        <taxon>Rhabditomorpha</taxon>
        <taxon>Strongyloidea</taxon>
        <taxon>Heligmosomidae</taxon>
        <taxon>Nippostrongylus</taxon>
    </lineage>
</organism>
<reference evidence="3" key="1">
    <citation type="submission" date="2017-02" db="UniProtKB">
        <authorList>
            <consortium name="WormBaseParasite"/>
        </authorList>
    </citation>
    <scope>IDENTIFICATION</scope>
</reference>
<dbReference type="Proteomes" id="UP000271162">
    <property type="component" value="Unassembled WGS sequence"/>
</dbReference>
<keyword evidence="2" id="KW-1185">Reference proteome</keyword>
<evidence type="ECO:0000313" key="3">
    <source>
        <dbReference type="WBParaSite" id="NBR_0001611301-mRNA-1"/>
    </source>
</evidence>
<sequence length="80" mass="8994">MSNPDNTSKGLQLDALTNGDDIGPWFAVRNSVIRRSLHNVDNTVEADFVPYRYEIGSKLRKALNEIDRRDSGKMSAKSKL</sequence>
<name>A0A0N4YH05_NIPBR</name>
<accession>A0A0N4YH05</accession>
<proteinExistence type="predicted"/>
<reference evidence="1 2" key="2">
    <citation type="submission" date="2018-11" db="EMBL/GenBank/DDBJ databases">
        <authorList>
            <consortium name="Pathogen Informatics"/>
        </authorList>
    </citation>
    <scope>NUCLEOTIDE SEQUENCE [LARGE SCALE GENOMIC DNA]</scope>
</reference>
<dbReference type="WBParaSite" id="NBR_0001611301-mRNA-1">
    <property type="protein sequence ID" value="NBR_0001611301-mRNA-1"/>
    <property type="gene ID" value="NBR_0001611301"/>
</dbReference>
<dbReference type="EMBL" id="UYSL01022045">
    <property type="protein sequence ID" value="VDL79708.1"/>
    <property type="molecule type" value="Genomic_DNA"/>
</dbReference>
<evidence type="ECO:0000313" key="2">
    <source>
        <dbReference type="Proteomes" id="UP000271162"/>
    </source>
</evidence>
<dbReference type="AlphaFoldDB" id="A0A0N4YH05"/>
<evidence type="ECO:0000313" key="1">
    <source>
        <dbReference type="EMBL" id="VDL79708.1"/>
    </source>
</evidence>
<gene>
    <name evidence="1" type="ORF">NBR_LOCUS16114</name>
</gene>
<protein>
    <submittedName>
        <fullName evidence="3">Cytochrome P450</fullName>
    </submittedName>
</protein>